<dbReference type="Gene3D" id="1.50.10.10">
    <property type="match status" value="1"/>
</dbReference>
<dbReference type="PANTHER" id="PTHR11051:SF13">
    <property type="entry name" value="GLYCOSYL TRANSFERASE"/>
    <property type="match status" value="1"/>
</dbReference>
<accession>A0A1I4XNL6</accession>
<dbReference type="GeneID" id="99656771"/>
<keyword evidence="11" id="KW-1185">Reference proteome</keyword>
<keyword evidence="2" id="KW-0378">Hydrolase</keyword>
<evidence type="ECO:0000256" key="5">
    <source>
        <dbReference type="PIRSR" id="PIRSR036289-51"/>
    </source>
</evidence>
<dbReference type="SUPFAM" id="SSF74650">
    <property type="entry name" value="Galactose mutarotase-like"/>
    <property type="match status" value="1"/>
</dbReference>
<evidence type="ECO:0000259" key="8">
    <source>
        <dbReference type="Pfam" id="PF03633"/>
    </source>
</evidence>
<dbReference type="Proteomes" id="UP000183413">
    <property type="component" value="Unassembled WGS sequence"/>
</dbReference>
<dbReference type="FunFam" id="2.70.98.40:FF:000001">
    <property type="entry name" value="Family 65 glycosyl hydrolase"/>
    <property type="match status" value="1"/>
</dbReference>
<feature type="region of interest" description="Disordered" evidence="6">
    <location>
        <begin position="760"/>
        <end position="800"/>
    </location>
</feature>
<feature type="binding site" evidence="5">
    <location>
        <begin position="600"/>
        <end position="601"/>
    </location>
    <ligand>
        <name>substrate</name>
    </ligand>
</feature>
<dbReference type="STRING" id="1993.SAMN04489713_101931"/>
<dbReference type="InterPro" id="IPR005195">
    <property type="entry name" value="Glyco_hydro_65_M"/>
</dbReference>
<evidence type="ECO:0000256" key="3">
    <source>
        <dbReference type="ARBA" id="ARBA00023295"/>
    </source>
</evidence>
<dbReference type="InterPro" id="IPR012341">
    <property type="entry name" value="6hp_glycosidase-like_sf"/>
</dbReference>
<dbReference type="Pfam" id="PF03636">
    <property type="entry name" value="Glyco_hydro_65N"/>
    <property type="match status" value="1"/>
</dbReference>
<feature type="compositionally biased region" description="Pro residues" evidence="6">
    <location>
        <begin position="769"/>
        <end position="778"/>
    </location>
</feature>
<dbReference type="InterPro" id="IPR011013">
    <property type="entry name" value="Gal_mutarotase_sf_dom"/>
</dbReference>
<dbReference type="GO" id="GO:0030246">
    <property type="term" value="F:carbohydrate binding"/>
    <property type="evidence" value="ECO:0007669"/>
    <property type="project" value="InterPro"/>
</dbReference>
<dbReference type="PANTHER" id="PTHR11051">
    <property type="entry name" value="GLYCOSYL HYDROLASE-RELATED"/>
    <property type="match status" value="1"/>
</dbReference>
<dbReference type="InterPro" id="IPR005194">
    <property type="entry name" value="Glyco_hydro_65_C"/>
</dbReference>
<comment type="similarity">
    <text evidence="1">Belongs to the glycosyl hydrolase 65 family.</text>
</comment>
<sequence>MSDRDGQSAVDRPVFTVEPWCVREPELRLDRLAQTESVFALSNGHLGMRGNLDEGEPHGLPGTYLNSFYEQRPLPHAETAYGYPESGQTAINVTNGKVIRLLVDDEPLDVRYGRVHHHERVLDMRAGTLTRQVEWTSPADRTIRVTSVRMVSLTQRAVAAICYEVEPVDEAVRVVAQSELVANEALPGGGKDPRASAILDSPLVSEEHVANGKKVLLLHRTRRSGLRMAAGMSHDIEGPESLAIDTESSNDVGRLTVATRLEPGQRLRIVKYIAYGWSSRRSRPALHDQVVGALAGARQTGWDGLLAEQREYLDGFWEGADVEVEGDAEIQQAVRFGLFHVLQAGARAERRMIPAKGLTGPGYDGHTFWDTETFVLPVLTYTSPGAAADALAWRHMTLPLAVERANQLGLGGATFPWRTIRGHECSGYWPAGTAAFHINADISDAVVRYVDATRDEQFEREVGLDILVQTARLWRSLGHHDVGGVFRIDGVTGPDEYSAVVDNNVYTNLMARRNLQEAAEMAMRHPDVADRLGVNAEEAASWRDAAAAMLIPYDDRLGVHPQSESFTNHARWDFAATKPDHYPLLLNFPYFDLYRKQVVKQADLVLALHLCGDAFTEEQKERDFAYYEGLTVRDSSLSAQTQAVVAAEVGQLELAHDYLGETALMDLHDLNHNTRDGLHIASMAGAWSGLVAGFGGMRAGKGRLRFAPRLPGGISRLTFRMRYRGSLIKVAVTAESASYELLDGPGITLWHHGEEFSLSDDEPAELPIEPIPVRPAPAQPSGREPAPRRIDPHGRVPLRR</sequence>
<dbReference type="PIRSF" id="PIRSF036289">
    <property type="entry name" value="Glycosyl_hydrolase_malt_phosph"/>
    <property type="match status" value="1"/>
</dbReference>
<evidence type="ECO:0000256" key="2">
    <source>
        <dbReference type="ARBA" id="ARBA00022801"/>
    </source>
</evidence>
<dbReference type="Gene3D" id="2.60.420.10">
    <property type="entry name" value="Maltose phosphorylase, domain 3"/>
    <property type="match status" value="1"/>
</dbReference>
<dbReference type="InParanoid" id="A0A1I4XNL6"/>
<dbReference type="GO" id="GO:0016757">
    <property type="term" value="F:glycosyltransferase activity"/>
    <property type="evidence" value="ECO:0007669"/>
    <property type="project" value="UniProtKB-ARBA"/>
</dbReference>
<dbReference type="EMBL" id="FOVH01000001">
    <property type="protein sequence ID" value="SFN26889.1"/>
    <property type="molecule type" value="Genomic_DNA"/>
</dbReference>
<dbReference type="Gene3D" id="2.70.98.40">
    <property type="entry name" value="Glycoside hydrolase, family 65, N-terminal domain"/>
    <property type="match status" value="1"/>
</dbReference>
<dbReference type="GO" id="GO:0005975">
    <property type="term" value="P:carbohydrate metabolic process"/>
    <property type="evidence" value="ECO:0007669"/>
    <property type="project" value="InterPro"/>
</dbReference>
<dbReference type="OrthoDB" id="9816160at2"/>
<evidence type="ECO:0000256" key="4">
    <source>
        <dbReference type="PIRSR" id="PIRSR036289-50"/>
    </source>
</evidence>
<name>A0A1I4XNL6_9ACTN</name>
<gene>
    <name evidence="10" type="ORF">SAMN04489713_101931</name>
</gene>
<keyword evidence="3" id="KW-0326">Glycosidase</keyword>
<evidence type="ECO:0000259" key="9">
    <source>
        <dbReference type="Pfam" id="PF03636"/>
    </source>
</evidence>
<dbReference type="FunCoup" id="A0A1I4XNL6">
    <property type="interactions" value="38"/>
</dbReference>
<evidence type="ECO:0000259" key="7">
    <source>
        <dbReference type="Pfam" id="PF03632"/>
    </source>
</evidence>
<feature type="domain" description="Glycoside hydrolase family 65 N-terminal" evidence="9">
    <location>
        <begin position="24"/>
        <end position="278"/>
    </location>
</feature>
<dbReference type="Pfam" id="PF03632">
    <property type="entry name" value="Glyco_hydro_65m"/>
    <property type="match status" value="1"/>
</dbReference>
<dbReference type="InterPro" id="IPR005196">
    <property type="entry name" value="Glyco_hydro_65_N"/>
</dbReference>
<dbReference type="RefSeq" id="WP_083597240.1">
    <property type="nucleotide sequence ID" value="NZ_CP083237.1"/>
</dbReference>
<proteinExistence type="inferred from homology"/>
<dbReference type="FunFam" id="1.50.10.10:FF:000029">
    <property type="entry name" value="Family 65 glycosyl hydrolase"/>
    <property type="match status" value="1"/>
</dbReference>
<evidence type="ECO:0000313" key="10">
    <source>
        <dbReference type="EMBL" id="SFN26889.1"/>
    </source>
</evidence>
<dbReference type="AlphaFoldDB" id="A0A1I4XNL6"/>
<dbReference type="InterPro" id="IPR037018">
    <property type="entry name" value="GH65_N"/>
</dbReference>
<feature type="binding site" evidence="5">
    <location>
        <begin position="369"/>
        <end position="370"/>
    </location>
    <ligand>
        <name>substrate</name>
    </ligand>
</feature>
<dbReference type="Pfam" id="PF03633">
    <property type="entry name" value="Glyco_hydro_65C"/>
    <property type="match status" value="1"/>
</dbReference>
<feature type="domain" description="Glycoside hydrolase family 65 central catalytic" evidence="7">
    <location>
        <begin position="335"/>
        <end position="687"/>
    </location>
</feature>
<evidence type="ECO:0000313" key="11">
    <source>
        <dbReference type="Proteomes" id="UP000183413"/>
    </source>
</evidence>
<feature type="active site" description="Proton donor" evidence="4">
    <location>
        <position position="496"/>
    </location>
</feature>
<evidence type="ECO:0000256" key="1">
    <source>
        <dbReference type="ARBA" id="ARBA00006768"/>
    </source>
</evidence>
<reference evidence="10 11" key="1">
    <citation type="submission" date="2016-10" db="EMBL/GenBank/DDBJ databases">
        <authorList>
            <person name="de Groot N.N."/>
        </authorList>
    </citation>
    <scope>NUCLEOTIDE SEQUENCE [LARGE SCALE GENOMIC DNA]</scope>
    <source>
        <strain evidence="10 11">DSM 43067</strain>
    </source>
</reference>
<dbReference type="InterPro" id="IPR008928">
    <property type="entry name" value="6-hairpin_glycosidase_sf"/>
</dbReference>
<dbReference type="eggNOG" id="COG1554">
    <property type="taxonomic scope" value="Bacteria"/>
</dbReference>
<evidence type="ECO:0000256" key="6">
    <source>
        <dbReference type="SAM" id="MobiDB-lite"/>
    </source>
</evidence>
<dbReference type="InterPro" id="IPR017045">
    <property type="entry name" value="Malt_Pase/Glycosyl_Hdrlase"/>
</dbReference>
<dbReference type="SUPFAM" id="SSF48208">
    <property type="entry name" value="Six-hairpin glycosidases"/>
    <property type="match status" value="1"/>
</dbReference>
<dbReference type="GO" id="GO:0004553">
    <property type="term" value="F:hydrolase activity, hydrolyzing O-glycosyl compounds"/>
    <property type="evidence" value="ECO:0007669"/>
    <property type="project" value="TreeGrafter"/>
</dbReference>
<organism evidence="10 11">
    <name type="scientific">Actinomadura madurae</name>
    <dbReference type="NCBI Taxonomy" id="1993"/>
    <lineage>
        <taxon>Bacteria</taxon>
        <taxon>Bacillati</taxon>
        <taxon>Actinomycetota</taxon>
        <taxon>Actinomycetes</taxon>
        <taxon>Streptosporangiales</taxon>
        <taxon>Thermomonosporaceae</taxon>
        <taxon>Actinomadura</taxon>
    </lineage>
</organism>
<feature type="compositionally biased region" description="Basic and acidic residues" evidence="6">
    <location>
        <begin position="785"/>
        <end position="794"/>
    </location>
</feature>
<feature type="domain" description="Glycoside hydrolase family 65 C-terminal" evidence="8">
    <location>
        <begin position="697"/>
        <end position="758"/>
    </location>
</feature>
<protein>
    <submittedName>
        <fullName evidence="10">Alpha,alpha-trehalose phosphorylase</fullName>
    </submittedName>
</protein>